<dbReference type="PIRSF" id="PIRSF032162">
    <property type="entry name" value="UCP032162_imp"/>
    <property type="match status" value="1"/>
</dbReference>
<comment type="caution">
    <text evidence="2">The sequence shown here is derived from an EMBL/GenBank/DDBJ whole genome shotgun (WGS) entry which is preliminary data.</text>
</comment>
<accession>A0A125NUD4</accession>
<evidence type="ECO:0008006" key="4">
    <source>
        <dbReference type="Google" id="ProtNLM"/>
    </source>
</evidence>
<proteinExistence type="predicted"/>
<dbReference type="AlphaFoldDB" id="A0A125NUD4"/>
<keyword evidence="3" id="KW-1185">Reference proteome</keyword>
<dbReference type="PATRIC" id="fig|121290.4.peg.382"/>
<feature type="transmembrane region" description="Helical" evidence="1">
    <location>
        <begin position="39"/>
        <end position="58"/>
    </location>
</feature>
<reference evidence="2 3" key="1">
    <citation type="submission" date="2015-10" db="EMBL/GenBank/DDBJ databases">
        <title>Transcriptomic analysis of a linuron degrading triple-species bacterial consortium.</title>
        <authorList>
            <person name="Albers P."/>
        </authorList>
    </citation>
    <scope>NUCLEOTIDE SEQUENCE [LARGE SCALE GENOMIC DNA]</scope>
    <source>
        <strain evidence="2 3">WDL6</strain>
    </source>
</reference>
<keyword evidence="1" id="KW-1133">Transmembrane helix</keyword>
<sequence>MLYPHRSLSLKGFRNLMIALGGVSLVTGVIFLLKGAWPVFGFFGLDILLVYVAFRLNYRAANLHERIDLNRQLLTITRVYPSGEQESREFNPYWVRVRLAQSPQGTTDLRLASHGQEFAFARFLTDDERRDLCHFLSGALAEARAARA</sequence>
<keyword evidence="1" id="KW-0812">Transmembrane</keyword>
<dbReference type="EMBL" id="LMTR01000073">
    <property type="protein sequence ID" value="KWT66285.1"/>
    <property type="molecule type" value="Genomic_DNA"/>
</dbReference>
<organism evidence="2 3">
    <name type="scientific">Hyphomicrobium sulfonivorans</name>
    <dbReference type="NCBI Taxonomy" id="121290"/>
    <lineage>
        <taxon>Bacteria</taxon>
        <taxon>Pseudomonadati</taxon>
        <taxon>Pseudomonadota</taxon>
        <taxon>Alphaproteobacteria</taxon>
        <taxon>Hyphomicrobiales</taxon>
        <taxon>Hyphomicrobiaceae</taxon>
        <taxon>Hyphomicrobium</taxon>
    </lineage>
</organism>
<evidence type="ECO:0000313" key="2">
    <source>
        <dbReference type="EMBL" id="KWT66285.1"/>
    </source>
</evidence>
<dbReference type="InterPro" id="IPR016990">
    <property type="entry name" value="UCP032162_TM"/>
</dbReference>
<dbReference type="Pfam" id="PF10003">
    <property type="entry name" value="DUF2244"/>
    <property type="match status" value="1"/>
</dbReference>
<gene>
    <name evidence="2" type="ORF">APY04_2481</name>
</gene>
<keyword evidence="1" id="KW-0472">Membrane</keyword>
<dbReference type="InterPro" id="IPR019253">
    <property type="entry name" value="DUF2244_TM"/>
</dbReference>
<protein>
    <recommendedName>
        <fullName evidence="4">Integral membrane protein</fullName>
    </recommendedName>
</protein>
<evidence type="ECO:0000313" key="3">
    <source>
        <dbReference type="Proteomes" id="UP000059074"/>
    </source>
</evidence>
<name>A0A125NUD4_HYPSL</name>
<dbReference type="Proteomes" id="UP000059074">
    <property type="component" value="Unassembled WGS sequence"/>
</dbReference>
<dbReference type="STRING" id="121290.APY04_2481"/>
<feature type="transmembrane region" description="Helical" evidence="1">
    <location>
        <begin position="12"/>
        <end position="33"/>
    </location>
</feature>
<evidence type="ECO:0000256" key="1">
    <source>
        <dbReference type="SAM" id="Phobius"/>
    </source>
</evidence>